<accession>A0ABU6CMD2</accession>
<keyword evidence="5" id="KW-0777">Teichoic acid biosynthesis</keyword>
<dbReference type="CDD" id="cd00761">
    <property type="entry name" value="Glyco_tranf_GTA_type"/>
    <property type="match status" value="1"/>
</dbReference>
<evidence type="ECO:0000256" key="4">
    <source>
        <dbReference type="ARBA" id="ARBA00022679"/>
    </source>
</evidence>
<dbReference type="InterPro" id="IPR043149">
    <property type="entry name" value="TagF_N"/>
</dbReference>
<dbReference type="InterPro" id="IPR029044">
    <property type="entry name" value="Nucleotide-diphossugar_trans"/>
</dbReference>
<keyword evidence="6" id="KW-0472">Membrane</keyword>
<comment type="similarity">
    <text evidence="2">Belongs to the CDP-glycerol glycerophosphotransferase family.</text>
</comment>
<name>A0ABU6CMD2_9ACTN</name>
<dbReference type="SUPFAM" id="SSF53756">
    <property type="entry name" value="UDP-Glycosyltransferase/glycogen phosphorylase"/>
    <property type="match status" value="1"/>
</dbReference>
<comment type="subcellular location">
    <subcellularLocation>
        <location evidence="1">Cell membrane</location>
        <topology evidence="1">Peripheral membrane protein</topology>
    </subcellularLocation>
</comment>
<feature type="domain" description="Glycosyltransferase 2-like" evidence="7">
    <location>
        <begin position="6"/>
        <end position="167"/>
    </location>
</feature>
<evidence type="ECO:0000256" key="3">
    <source>
        <dbReference type="ARBA" id="ARBA00022475"/>
    </source>
</evidence>
<dbReference type="PANTHER" id="PTHR37316:SF3">
    <property type="entry name" value="TEICHOIC ACID GLYCEROL-PHOSPHATE TRANSFERASE"/>
    <property type="match status" value="1"/>
</dbReference>
<organism evidence="8 9">
    <name type="scientific">Streptomyces kunmingensis</name>
    <dbReference type="NCBI Taxonomy" id="68225"/>
    <lineage>
        <taxon>Bacteria</taxon>
        <taxon>Bacillati</taxon>
        <taxon>Actinomycetota</taxon>
        <taxon>Actinomycetes</taxon>
        <taxon>Kitasatosporales</taxon>
        <taxon>Streptomycetaceae</taxon>
        <taxon>Streptomyces</taxon>
    </lineage>
</organism>
<dbReference type="Gene3D" id="3.40.50.12580">
    <property type="match status" value="1"/>
</dbReference>
<comment type="caution">
    <text evidence="8">The sequence shown here is derived from an EMBL/GenBank/DDBJ whole genome shotgun (WGS) entry which is preliminary data.</text>
</comment>
<dbReference type="PANTHER" id="PTHR37316">
    <property type="entry name" value="TEICHOIC ACID GLYCEROL-PHOSPHATE PRIMASE"/>
    <property type="match status" value="1"/>
</dbReference>
<dbReference type="Pfam" id="PF00535">
    <property type="entry name" value="Glycos_transf_2"/>
    <property type="match status" value="1"/>
</dbReference>
<dbReference type="InterPro" id="IPR001173">
    <property type="entry name" value="Glyco_trans_2-like"/>
</dbReference>
<keyword evidence="3" id="KW-1003">Cell membrane</keyword>
<dbReference type="InterPro" id="IPR051612">
    <property type="entry name" value="Teichoic_Acid_Biosynth"/>
</dbReference>
<keyword evidence="9" id="KW-1185">Reference proteome</keyword>
<dbReference type="InterPro" id="IPR043148">
    <property type="entry name" value="TagF_C"/>
</dbReference>
<keyword evidence="4" id="KW-0808">Transferase</keyword>
<evidence type="ECO:0000256" key="2">
    <source>
        <dbReference type="ARBA" id="ARBA00010488"/>
    </source>
</evidence>
<evidence type="ECO:0000313" key="9">
    <source>
        <dbReference type="Proteomes" id="UP001352223"/>
    </source>
</evidence>
<dbReference type="Proteomes" id="UP001352223">
    <property type="component" value="Unassembled WGS sequence"/>
</dbReference>
<gene>
    <name evidence="8" type="ORF">OKJ48_34105</name>
</gene>
<evidence type="ECO:0000256" key="1">
    <source>
        <dbReference type="ARBA" id="ARBA00004202"/>
    </source>
</evidence>
<dbReference type="SUPFAM" id="SSF53448">
    <property type="entry name" value="Nucleotide-diphospho-sugar transferases"/>
    <property type="match status" value="1"/>
</dbReference>
<dbReference type="InterPro" id="IPR007554">
    <property type="entry name" value="Glycerophosphate_synth"/>
</dbReference>
<protein>
    <submittedName>
        <fullName evidence="8">CDP-glycerol glycerophosphotransferase family protein</fullName>
    </submittedName>
</protein>
<evidence type="ECO:0000259" key="7">
    <source>
        <dbReference type="Pfam" id="PF00535"/>
    </source>
</evidence>
<dbReference type="Pfam" id="PF04464">
    <property type="entry name" value="Glyphos_transf"/>
    <property type="match status" value="1"/>
</dbReference>
<reference evidence="8 9" key="1">
    <citation type="submission" date="2022-10" db="EMBL/GenBank/DDBJ databases">
        <authorList>
            <person name="Xie J."/>
            <person name="Shen N."/>
        </authorList>
    </citation>
    <scope>NUCLEOTIDE SEQUENCE [LARGE SCALE GENOMIC DNA]</scope>
    <source>
        <strain evidence="8 9">DSM 41681</strain>
    </source>
</reference>
<dbReference type="Gene3D" id="3.40.50.11820">
    <property type="match status" value="1"/>
</dbReference>
<evidence type="ECO:0000313" key="8">
    <source>
        <dbReference type="EMBL" id="MEB3965222.1"/>
    </source>
</evidence>
<evidence type="ECO:0000256" key="5">
    <source>
        <dbReference type="ARBA" id="ARBA00022944"/>
    </source>
</evidence>
<evidence type="ECO:0000256" key="6">
    <source>
        <dbReference type="ARBA" id="ARBA00023136"/>
    </source>
</evidence>
<proteinExistence type="inferred from homology"/>
<sequence>MTPRLTVVVPIHNVEDYLGACLESLSAQSMPDLEVVMVDDGSTDGSGGIARAFAAEDSRFRLVEQANAGLGAARNTGVRHATGTHLAFVDSDDVIPRGAYELMLDTLAGSGSDFVTGNVFRLRADGTTEQSPMFRKAMAATRPATHVTRDWDLLADRIACNKVFRRAFWDEHALAFPEGVLFEDIPVVLPAHFLARSVDVLQDTVYLWRDRDGSISNRRAIPRAVHDRTAAVAHVSAFLAGRPEWQEGKRRYDASVLAGDLWMFMEALPDGDAAYHEAFLDHANSFADSVDPAVLDGLPVGLRVRWRLIRDRRLTELLTFMAYENANPGAFRARRGPRGRRAEFPALAARLPRKVVGLARAELPLEARVTHAAWAEDGTLRLKGYAYVRNLPAGRVGARVRVAWLRAGKRRAVPLWLRTVRSREATLASKQGLHSYDRSGFETAVDPAKLVTGRRSTTWNLELGAYAGGLLPRTGPVRMSGTCPLPVRHLDDFLRVTPTFRGGRLRLRVERLPARLAAHSGDGERVRLQGEFEPGKHEAPAAVRVENWRTKEAHDLPVICDGRTFTADVPLALFGGTDGPADPWGVGLIDADGSWTSLAVRPDIAPGRYGLDGGRELMVLANPSGNTELRDQTVRPVVDTVRWEESGRLLLAGSYPDAVRRELVLVHSGHDEEAVVPVVLADGRFEVSLHPHALPGPAGTLPLAEGNWYLFLRERGDSNPSADGLYDSDSAVPVLVAPARHPDLPLIKALGGRDFVVQRRHHDQLLLTSGTSLPEWDRGRGAQQALRAAYVRQRALPRRDAVLYISFDGRQHSDSPRAVYDELVARGAALEHLWAVRDQQVELPPGTTPVALWSADWHEALARCRYVVTNTHLPEWFERAEDQYVVQTWHGTPLKRIGRDLRGIASADAKYIATLPARADQWSLLVSPNSFSTPVLRGAFGYTGEVLASGYPRNDVLHAPDRDKLATSVRERLGIPDGKRVILYAPTWRENQPRRSGRYGLDLRLDLAAARAALGDDHVLLVRRHYLVGGAVPGCDFVRDVTRHPDAAELLLIADVLVTDYSSMMFDFAQTGRPMLFHTYDLDHYRDSLRGFYFDFTAQAPGPLLRTSDEVIAALLDPDAAVAGHRDAYARFREAFCDLDDGSAAAQVADAMLAHGTAGGRR</sequence>
<dbReference type="EMBL" id="JAOZYB010000326">
    <property type="protein sequence ID" value="MEB3965222.1"/>
    <property type="molecule type" value="Genomic_DNA"/>
</dbReference>
<dbReference type="Gene3D" id="3.90.550.10">
    <property type="entry name" value="Spore Coat Polysaccharide Biosynthesis Protein SpsA, Chain A"/>
    <property type="match status" value="1"/>
</dbReference>
<dbReference type="RefSeq" id="WP_324773298.1">
    <property type="nucleotide sequence ID" value="NZ_BAAATS010000002.1"/>
</dbReference>